<dbReference type="PANTHER" id="PTHR12993:SF11">
    <property type="entry name" value="N-ACETYLGLUCOSAMINYL-PHOSPHATIDYLINOSITOL DE-N-ACETYLASE"/>
    <property type="match status" value="1"/>
</dbReference>
<reference evidence="1 2" key="1">
    <citation type="submission" date="2019-02" db="EMBL/GenBank/DDBJ databases">
        <title>Genomic Encyclopedia of Archaeal and Bacterial Type Strains, Phase II (KMG-II): from individual species to whole genera.</title>
        <authorList>
            <person name="Goeker M."/>
        </authorList>
    </citation>
    <scope>NUCLEOTIDE SEQUENCE [LARGE SCALE GENOMIC DNA]</scope>
    <source>
        <strain evidence="1 2">DSM 18101</strain>
    </source>
</reference>
<dbReference type="RefSeq" id="WP_130422083.1">
    <property type="nucleotide sequence ID" value="NZ_SHKW01000001.1"/>
</dbReference>
<keyword evidence="2" id="KW-1185">Reference proteome</keyword>
<gene>
    <name evidence="1" type="ORF">BDD14_5146</name>
</gene>
<dbReference type="PANTHER" id="PTHR12993">
    <property type="entry name" value="N-ACETYLGLUCOSAMINYL-PHOSPHATIDYLINOSITOL DE-N-ACETYLASE-RELATED"/>
    <property type="match status" value="1"/>
</dbReference>
<name>A0A4Q7Z024_9BACT</name>
<dbReference type="Proteomes" id="UP000292958">
    <property type="component" value="Unassembled WGS sequence"/>
</dbReference>
<accession>A0A4Q7Z024</accession>
<dbReference type="SUPFAM" id="SSF102588">
    <property type="entry name" value="LmbE-like"/>
    <property type="match status" value="1"/>
</dbReference>
<evidence type="ECO:0000313" key="1">
    <source>
        <dbReference type="EMBL" id="RZU43480.1"/>
    </source>
</evidence>
<dbReference type="OrthoDB" id="9815144at2"/>
<proteinExistence type="predicted"/>
<dbReference type="Gene3D" id="3.40.50.10320">
    <property type="entry name" value="LmbE-like"/>
    <property type="match status" value="1"/>
</dbReference>
<comment type="caution">
    <text evidence="1">The sequence shown here is derived from an EMBL/GenBank/DDBJ whole genome shotgun (WGS) entry which is preliminary data.</text>
</comment>
<sequence length="243" mass="26965">MGQRLMCVVAHPDDECFAFGGALALAADRGIETYVICMTDGQAATHRASAATGVELGKMRRQEFAASCRVLGVTQHELLDYHDGQLQSVAIAGATEHLVKRMRRFRPNVVITFGGDGGLNTHPDHMMVSFLTTTAFHWSGQAKRFPESGAVYQPDRLFHLTTNFFIPDRQPPLPIPWTTVLDIESVRERKSEAFRQHLSQAPLMERTKALFAKFGGQEFYALMATRDPGAAKQLTDLFEGLPD</sequence>
<protein>
    <submittedName>
        <fullName evidence="1">LmbE family N-acetylglucosaminyl deacetylase</fullName>
    </submittedName>
</protein>
<evidence type="ECO:0000313" key="2">
    <source>
        <dbReference type="Proteomes" id="UP000292958"/>
    </source>
</evidence>
<dbReference type="Pfam" id="PF02585">
    <property type="entry name" value="PIG-L"/>
    <property type="match status" value="1"/>
</dbReference>
<dbReference type="AlphaFoldDB" id="A0A4Q7Z024"/>
<dbReference type="EMBL" id="SHKW01000001">
    <property type="protein sequence ID" value="RZU43480.1"/>
    <property type="molecule type" value="Genomic_DNA"/>
</dbReference>
<dbReference type="InterPro" id="IPR024078">
    <property type="entry name" value="LmbE-like_dom_sf"/>
</dbReference>
<organism evidence="1 2">
    <name type="scientific">Edaphobacter modestus</name>
    <dbReference type="NCBI Taxonomy" id="388466"/>
    <lineage>
        <taxon>Bacteria</taxon>
        <taxon>Pseudomonadati</taxon>
        <taxon>Acidobacteriota</taxon>
        <taxon>Terriglobia</taxon>
        <taxon>Terriglobales</taxon>
        <taxon>Acidobacteriaceae</taxon>
        <taxon>Edaphobacter</taxon>
    </lineage>
</organism>
<dbReference type="InterPro" id="IPR003737">
    <property type="entry name" value="GlcNAc_PI_deacetylase-related"/>
</dbReference>
<dbReference type="GO" id="GO:0016811">
    <property type="term" value="F:hydrolase activity, acting on carbon-nitrogen (but not peptide) bonds, in linear amides"/>
    <property type="evidence" value="ECO:0007669"/>
    <property type="project" value="TreeGrafter"/>
</dbReference>